<gene>
    <name evidence="2" type="ORF">E4663_00100</name>
</gene>
<proteinExistence type="predicted"/>
<keyword evidence="1" id="KW-1133">Transmembrane helix</keyword>
<dbReference type="AlphaFoldDB" id="A0A4Z0H0Q7"/>
<accession>A0A4Z0H0Q7</accession>
<evidence type="ECO:0000313" key="3">
    <source>
        <dbReference type="Proteomes" id="UP000297982"/>
    </source>
</evidence>
<keyword evidence="1" id="KW-0812">Transmembrane</keyword>
<dbReference type="RefSeq" id="WP_135326177.1">
    <property type="nucleotide sequence ID" value="NZ_SRJC01000001.1"/>
</dbReference>
<organism evidence="2 3">
    <name type="scientific">Halobacillus salinus</name>
    <dbReference type="NCBI Taxonomy" id="192814"/>
    <lineage>
        <taxon>Bacteria</taxon>
        <taxon>Bacillati</taxon>
        <taxon>Bacillota</taxon>
        <taxon>Bacilli</taxon>
        <taxon>Bacillales</taxon>
        <taxon>Bacillaceae</taxon>
        <taxon>Halobacillus</taxon>
    </lineage>
</organism>
<keyword evidence="1" id="KW-0472">Membrane</keyword>
<feature type="transmembrane region" description="Helical" evidence="1">
    <location>
        <begin position="7"/>
        <end position="29"/>
    </location>
</feature>
<feature type="transmembrane region" description="Helical" evidence="1">
    <location>
        <begin position="58"/>
        <end position="81"/>
    </location>
</feature>
<protein>
    <submittedName>
        <fullName evidence="2">Uncharacterized protein</fullName>
    </submittedName>
</protein>
<reference evidence="2 3" key="1">
    <citation type="journal article" date="2003" name="Int. J. Syst. Evol. Microbiol.">
        <title>Halobacillus salinus sp. nov., isolated from a salt lake on the coast of the East Sea in Korea.</title>
        <authorList>
            <person name="Yoon J.H."/>
            <person name="Kang K.H."/>
            <person name="Park Y.H."/>
        </authorList>
    </citation>
    <scope>NUCLEOTIDE SEQUENCE [LARGE SCALE GENOMIC DNA]</scope>
    <source>
        <strain evidence="2 3">HSL-3</strain>
    </source>
</reference>
<feature type="transmembrane region" description="Helical" evidence="1">
    <location>
        <begin position="35"/>
        <end position="51"/>
    </location>
</feature>
<evidence type="ECO:0000313" key="2">
    <source>
        <dbReference type="EMBL" id="TGB03444.1"/>
    </source>
</evidence>
<sequence length="87" mass="9274">MKKNNPLLGIYMLVLSLVPIAMFGSLMFLPGSKQILVIWGVLGLATILTILSFKKHKILASIALILLVATASLITFAAMMAGMSPNS</sequence>
<keyword evidence="3" id="KW-1185">Reference proteome</keyword>
<dbReference type="Proteomes" id="UP000297982">
    <property type="component" value="Unassembled WGS sequence"/>
</dbReference>
<name>A0A4Z0H0Q7_9BACI</name>
<comment type="caution">
    <text evidence="2">The sequence shown here is derived from an EMBL/GenBank/DDBJ whole genome shotgun (WGS) entry which is preliminary data.</text>
</comment>
<evidence type="ECO:0000256" key="1">
    <source>
        <dbReference type="SAM" id="Phobius"/>
    </source>
</evidence>
<dbReference type="EMBL" id="SRJC01000001">
    <property type="protein sequence ID" value="TGB03444.1"/>
    <property type="molecule type" value="Genomic_DNA"/>
</dbReference>